<feature type="signal peptide" evidence="7">
    <location>
        <begin position="1"/>
        <end position="21"/>
    </location>
</feature>
<feature type="disulfide bond" evidence="6">
    <location>
        <begin position="248"/>
        <end position="262"/>
    </location>
</feature>
<sequence>MKLNLGLISYFTILLYSKVYSQTSELKYYVTSLADTHKSLECIQRANHEECMFMLDQSKADIVSLDANELFIGGRHHSLVPIMKEVYPGNEESYYSVAVIQKGGNLSDIGSIAELRDTVACFPSVSSMAGWIIPISTLIEKNVMEIVDCNNHIKSASQFFSGGCAVNILTNKYNPLGDNDQTLCNACGSETQGIRCSTQDPYAGYVGALKCLVSKGQVAFVKHNTVTHAIEAYNEYFPYSPDDFELLCLDGRHAPLSDYMTCNWGEVPSNALSTSSAKTQDEREALQKFLKVISQYFSEKHVANSTSVTTFYLFESFPRYGQGYDLLVSDDAVRLVEVVSTQQNFQVYLPKRVLKNIETVRSCPVEKMIALEAQLLKPRMDCMMGNSQIGCMVAIQNGEADVSLFEAGDIYTAGLKYDRFTCHPSVMHGGGWVLPMAYLLNNDLIRGYGCNSIRAASEYFQKSCAPGAMSPIYSYGLDRFNLCHLCRGTLSGYWAFRCLVEGGGNVAFLKHTTVAENTNGKNRMWWARNTLTVDYQLLCRDGTRGDISSYEDCNLGMVRSNAIVTRGGYDKNFTQILAFTNLFLYAQQLFGRDVDDAWNFQLFKSNEPYSDLIFQDATQQLVPLDEEEMHYHPYLGRDFINARYRVDCTASASCPKLSVGLLLFLLVTMNYKKFL</sequence>
<dbReference type="PIRSF" id="PIRSF002549">
    <property type="entry name" value="Transferrin"/>
    <property type="match status" value="1"/>
</dbReference>
<feature type="binding site" evidence="5">
    <location>
        <position position="493"/>
    </location>
    <ligand>
        <name>Fe(3+)</name>
        <dbReference type="ChEBI" id="CHEBI:29034"/>
        <label>2</label>
    </ligand>
</feature>
<gene>
    <name evidence="9" type="primary">Meltf_0</name>
    <name evidence="9" type="ORF">Anas_12430</name>
</gene>
<comment type="caution">
    <text evidence="9">The sequence shown here is derived from an EMBL/GenBank/DDBJ whole genome shotgun (WGS) entry which is preliminary data.</text>
</comment>
<dbReference type="GO" id="GO:0005615">
    <property type="term" value="C:extracellular space"/>
    <property type="evidence" value="ECO:0007669"/>
    <property type="project" value="InterPro"/>
</dbReference>
<feature type="disulfide bond" evidence="6">
    <location>
        <begin position="422"/>
        <end position="498"/>
    </location>
</feature>
<dbReference type="GO" id="GO:0046872">
    <property type="term" value="F:metal ion binding"/>
    <property type="evidence" value="ECO:0007669"/>
    <property type="project" value="UniProtKB-KW"/>
</dbReference>
<dbReference type="GO" id="GO:0055037">
    <property type="term" value="C:recycling endosome"/>
    <property type="evidence" value="ECO:0007669"/>
    <property type="project" value="TreeGrafter"/>
</dbReference>
<feature type="disulfide bond" evidence="6">
    <location>
        <begin position="121"/>
        <end position="211"/>
    </location>
</feature>
<evidence type="ECO:0000256" key="3">
    <source>
        <dbReference type="PIRNR" id="PIRNR002549"/>
    </source>
</evidence>
<comment type="similarity">
    <text evidence="3">Belongs to the transferrin family.</text>
</comment>
<keyword evidence="3 5" id="KW-0408">Iron</keyword>
<keyword evidence="7" id="KW-0732">Signal</keyword>
<evidence type="ECO:0000256" key="4">
    <source>
        <dbReference type="PIRSR" id="PIRSR002549-2"/>
    </source>
</evidence>
<dbReference type="PANTHER" id="PTHR11485">
    <property type="entry name" value="TRANSFERRIN"/>
    <property type="match status" value="1"/>
</dbReference>
<evidence type="ECO:0000313" key="9">
    <source>
        <dbReference type="EMBL" id="KAB7499115.1"/>
    </source>
</evidence>
<dbReference type="Pfam" id="PF00405">
    <property type="entry name" value="Transferrin"/>
    <property type="match status" value="2"/>
</dbReference>
<dbReference type="SUPFAM" id="SSF53850">
    <property type="entry name" value="Periplasmic binding protein-like II"/>
    <property type="match status" value="2"/>
</dbReference>
<keyword evidence="2 6" id="KW-1015">Disulfide bond</keyword>
<evidence type="ECO:0000256" key="2">
    <source>
        <dbReference type="ARBA" id="ARBA00023157"/>
    </source>
</evidence>
<dbReference type="PROSITE" id="PS00206">
    <property type="entry name" value="TRANSFERRIN_LIKE_2"/>
    <property type="match status" value="1"/>
</dbReference>
<dbReference type="EMBL" id="SEYY01018676">
    <property type="protein sequence ID" value="KAB7499115.1"/>
    <property type="molecule type" value="Genomic_DNA"/>
</dbReference>
<dbReference type="OrthoDB" id="9981115at2759"/>
<dbReference type="GO" id="GO:0005769">
    <property type="term" value="C:early endosome"/>
    <property type="evidence" value="ECO:0007669"/>
    <property type="project" value="TreeGrafter"/>
</dbReference>
<keyword evidence="3" id="KW-0813">Transport</keyword>
<evidence type="ECO:0000259" key="8">
    <source>
        <dbReference type="PROSITE" id="PS51408"/>
    </source>
</evidence>
<evidence type="ECO:0000256" key="6">
    <source>
        <dbReference type="PIRSR" id="PIRSR002549-4"/>
    </source>
</evidence>
<name>A0A5N5SYV3_9CRUS</name>
<evidence type="ECO:0000256" key="1">
    <source>
        <dbReference type="ARBA" id="ARBA00022737"/>
    </source>
</evidence>
<feature type="domain" description="Transferrin-like" evidence="8">
    <location>
        <begin position="421"/>
        <end position="648"/>
    </location>
</feature>
<dbReference type="PANTHER" id="PTHR11485:SF29">
    <property type="entry name" value="TRANSFERRIN 2"/>
    <property type="match status" value="1"/>
</dbReference>
<dbReference type="GO" id="GO:0006826">
    <property type="term" value="P:iron ion transport"/>
    <property type="evidence" value="ECO:0007669"/>
    <property type="project" value="UniProtKB-KW"/>
</dbReference>
<feature type="disulfide bond" evidence="6">
    <location>
        <begin position="363"/>
        <end position="391"/>
    </location>
</feature>
<keyword evidence="3" id="KW-0410">Iron transport</keyword>
<evidence type="ECO:0000256" key="7">
    <source>
        <dbReference type="SAM" id="SignalP"/>
    </source>
</evidence>
<dbReference type="InterPro" id="IPR001156">
    <property type="entry name" value="Transferrin-like_dom"/>
</dbReference>
<feature type="binding site" evidence="5">
    <location>
        <position position="94"/>
    </location>
    <ligand>
        <name>Fe(3+)</name>
        <dbReference type="ChEBI" id="CHEBI:29034"/>
        <label>1</label>
    </ligand>
</feature>
<dbReference type="Proteomes" id="UP000326759">
    <property type="component" value="Unassembled WGS sequence"/>
</dbReference>
<dbReference type="InterPro" id="IPR018195">
    <property type="entry name" value="Transferrin_Fe_BS"/>
</dbReference>
<dbReference type="SMART" id="SM00094">
    <property type="entry name" value="TR_FER"/>
    <property type="match status" value="2"/>
</dbReference>
<keyword evidence="3" id="KW-0406">Ion transport</keyword>
<feature type="binding site" evidence="4">
    <location>
        <position position="431"/>
    </location>
    <ligand>
        <name>hydrogencarbonate</name>
        <dbReference type="ChEBI" id="CHEBI:17544"/>
        <label>1</label>
    </ligand>
</feature>
<feature type="binding site" evidence="5">
    <location>
        <position position="205"/>
    </location>
    <ligand>
        <name>Fe(3+)</name>
        <dbReference type="ChEBI" id="CHEBI:29034"/>
        <label>1</label>
    </ligand>
</feature>
<keyword evidence="10" id="KW-1185">Reference proteome</keyword>
<proteinExistence type="inferred from homology"/>
<dbReference type="CDD" id="cd13529">
    <property type="entry name" value="PBP2_transferrin"/>
    <property type="match status" value="2"/>
</dbReference>
<organism evidence="9 10">
    <name type="scientific">Armadillidium nasatum</name>
    <dbReference type="NCBI Taxonomy" id="96803"/>
    <lineage>
        <taxon>Eukaryota</taxon>
        <taxon>Metazoa</taxon>
        <taxon>Ecdysozoa</taxon>
        <taxon>Arthropoda</taxon>
        <taxon>Crustacea</taxon>
        <taxon>Multicrustacea</taxon>
        <taxon>Malacostraca</taxon>
        <taxon>Eumalacostraca</taxon>
        <taxon>Peracarida</taxon>
        <taxon>Isopoda</taxon>
        <taxon>Oniscidea</taxon>
        <taxon>Crinocheta</taxon>
        <taxon>Armadillidiidae</taxon>
        <taxon>Armadillidium</taxon>
    </lineage>
</organism>
<dbReference type="PRINTS" id="PR00422">
    <property type="entry name" value="TRANSFERRIN"/>
</dbReference>
<feature type="binding site" evidence="4">
    <location>
        <position position="130"/>
    </location>
    <ligand>
        <name>hydrogencarbonate</name>
        <dbReference type="ChEBI" id="CHEBI:17544"/>
        <label>1</label>
    </ligand>
</feature>
<feature type="chain" id="PRO_5024421453" evidence="7">
    <location>
        <begin position="22"/>
        <end position="675"/>
    </location>
</feature>
<feature type="disulfide bond" evidence="6">
    <location>
        <begin position="539"/>
        <end position="553"/>
    </location>
</feature>
<keyword evidence="1" id="KW-0677">Repeat</keyword>
<evidence type="ECO:0000256" key="5">
    <source>
        <dbReference type="PIRSR" id="PIRSR002549-3"/>
    </source>
</evidence>
<dbReference type="AlphaFoldDB" id="A0A5N5SYV3"/>
<dbReference type="GO" id="GO:0005886">
    <property type="term" value="C:plasma membrane"/>
    <property type="evidence" value="ECO:0007669"/>
    <property type="project" value="TreeGrafter"/>
</dbReference>
<evidence type="ECO:0000313" key="10">
    <source>
        <dbReference type="Proteomes" id="UP000326759"/>
    </source>
</evidence>
<protein>
    <submittedName>
        <fullName evidence="9">Melanotransferrin</fullName>
    </submittedName>
</protein>
<dbReference type="Gene3D" id="3.40.190.10">
    <property type="entry name" value="Periplasmic binding protein-like II"/>
    <property type="match status" value="3"/>
</dbReference>
<feature type="binding site" evidence="5">
    <location>
        <position position="66"/>
    </location>
    <ligand>
        <name>Fe(3+)</name>
        <dbReference type="ChEBI" id="CHEBI:29034"/>
        <label>1</label>
    </ligand>
</feature>
<feature type="domain" description="Transferrin-like" evidence="8">
    <location>
        <begin position="15"/>
        <end position="362"/>
    </location>
</feature>
<keyword evidence="3 5" id="KW-0479">Metal-binding</keyword>
<dbReference type="InterPro" id="IPR016357">
    <property type="entry name" value="Transferrin"/>
</dbReference>
<accession>A0A5N5SYV3</accession>
<feature type="disulfide bond" evidence="6">
    <location>
        <begin position="164"/>
        <end position="187"/>
    </location>
</feature>
<feature type="binding site" evidence="4">
    <location>
        <position position="129"/>
    </location>
    <ligand>
        <name>hydrogencarbonate</name>
        <dbReference type="ChEBI" id="CHEBI:17544"/>
        <label>1</label>
    </ligand>
</feature>
<dbReference type="PROSITE" id="PS51408">
    <property type="entry name" value="TRANSFERRIN_LIKE_4"/>
    <property type="match status" value="2"/>
</dbReference>
<reference evidence="9 10" key="1">
    <citation type="journal article" date="2019" name="PLoS Biol.">
        <title>Sex chromosomes control vertical transmission of feminizing Wolbachia symbionts in an isopod.</title>
        <authorList>
            <person name="Becking T."/>
            <person name="Chebbi M.A."/>
            <person name="Giraud I."/>
            <person name="Moumen B."/>
            <person name="Laverre T."/>
            <person name="Caubet Y."/>
            <person name="Peccoud J."/>
            <person name="Gilbert C."/>
            <person name="Cordaux R."/>
        </authorList>
    </citation>
    <scope>NUCLEOTIDE SEQUENCE [LARGE SCALE GENOMIC DNA]</scope>
    <source>
        <strain evidence="9">ANa2</strain>
        <tissue evidence="9">Whole body excluding digestive tract and cuticle</tissue>
    </source>
</reference>